<feature type="compositionally biased region" description="Low complexity" evidence="3">
    <location>
        <begin position="326"/>
        <end position="348"/>
    </location>
</feature>
<dbReference type="GO" id="GO:0005085">
    <property type="term" value="F:guanyl-nucleotide exchange factor activity"/>
    <property type="evidence" value="ECO:0007669"/>
    <property type="project" value="UniProtKB-KW"/>
</dbReference>
<evidence type="ECO:0000313" key="6">
    <source>
        <dbReference type="EMBL" id="KAF2157763.1"/>
    </source>
</evidence>
<dbReference type="PROSITE" id="PS50009">
    <property type="entry name" value="RASGEF_CAT"/>
    <property type="match status" value="1"/>
</dbReference>
<dbReference type="SMART" id="SM00147">
    <property type="entry name" value="RasGEF"/>
    <property type="match status" value="1"/>
</dbReference>
<dbReference type="OrthoDB" id="28357at2759"/>
<dbReference type="CDD" id="cd06224">
    <property type="entry name" value="REM"/>
    <property type="match status" value="1"/>
</dbReference>
<dbReference type="AlphaFoldDB" id="A0A9P4J9F2"/>
<dbReference type="SUPFAM" id="SSF52540">
    <property type="entry name" value="P-loop containing nucleoside triphosphate hydrolases"/>
    <property type="match status" value="1"/>
</dbReference>
<comment type="caution">
    <text evidence="6">The sequence shown here is derived from an EMBL/GenBank/DDBJ whole genome shotgun (WGS) entry which is preliminary data.</text>
</comment>
<feature type="domain" description="Ras-GEF" evidence="4">
    <location>
        <begin position="632"/>
        <end position="864"/>
    </location>
</feature>
<gene>
    <name evidence="6" type="ORF">K461DRAFT_24015</name>
</gene>
<dbReference type="PANTHER" id="PTHR23113">
    <property type="entry name" value="GUANINE NUCLEOTIDE EXCHANGE FACTOR"/>
    <property type="match status" value="1"/>
</dbReference>
<evidence type="ECO:0000256" key="3">
    <source>
        <dbReference type="SAM" id="MobiDB-lite"/>
    </source>
</evidence>
<dbReference type="InterPro" id="IPR001895">
    <property type="entry name" value="RASGEF_cat_dom"/>
</dbReference>
<dbReference type="InterPro" id="IPR036964">
    <property type="entry name" value="RASGEF_cat_dom_sf"/>
</dbReference>
<dbReference type="Gene3D" id="1.20.870.10">
    <property type="entry name" value="Son of sevenless (SoS) protein Chain: S domain 1"/>
    <property type="match status" value="1"/>
</dbReference>
<name>A0A9P4J9F2_9PEZI</name>
<feature type="compositionally biased region" description="Basic and acidic residues" evidence="3">
    <location>
        <begin position="1"/>
        <end position="17"/>
    </location>
</feature>
<dbReference type="Proteomes" id="UP000799439">
    <property type="component" value="Unassembled WGS sequence"/>
</dbReference>
<dbReference type="InterPro" id="IPR000651">
    <property type="entry name" value="Ras-like_Gua-exchang_fac_N"/>
</dbReference>
<evidence type="ECO:0000313" key="7">
    <source>
        <dbReference type="Proteomes" id="UP000799439"/>
    </source>
</evidence>
<dbReference type="GO" id="GO:0005886">
    <property type="term" value="C:plasma membrane"/>
    <property type="evidence" value="ECO:0007669"/>
    <property type="project" value="TreeGrafter"/>
</dbReference>
<evidence type="ECO:0000256" key="1">
    <source>
        <dbReference type="ARBA" id="ARBA00022658"/>
    </source>
</evidence>
<dbReference type="InterPro" id="IPR027417">
    <property type="entry name" value="P-loop_NTPase"/>
</dbReference>
<reference evidence="6" key="1">
    <citation type="journal article" date="2020" name="Stud. Mycol.">
        <title>101 Dothideomycetes genomes: a test case for predicting lifestyles and emergence of pathogens.</title>
        <authorList>
            <person name="Haridas S."/>
            <person name="Albert R."/>
            <person name="Binder M."/>
            <person name="Bloem J."/>
            <person name="Labutti K."/>
            <person name="Salamov A."/>
            <person name="Andreopoulos B."/>
            <person name="Baker S."/>
            <person name="Barry K."/>
            <person name="Bills G."/>
            <person name="Bluhm B."/>
            <person name="Cannon C."/>
            <person name="Castanera R."/>
            <person name="Culley D."/>
            <person name="Daum C."/>
            <person name="Ezra D."/>
            <person name="Gonzalez J."/>
            <person name="Henrissat B."/>
            <person name="Kuo A."/>
            <person name="Liang C."/>
            <person name="Lipzen A."/>
            <person name="Lutzoni F."/>
            <person name="Magnuson J."/>
            <person name="Mondo S."/>
            <person name="Nolan M."/>
            <person name="Ohm R."/>
            <person name="Pangilinan J."/>
            <person name="Park H.-J."/>
            <person name="Ramirez L."/>
            <person name="Alfaro M."/>
            <person name="Sun H."/>
            <person name="Tritt A."/>
            <person name="Yoshinaga Y."/>
            <person name="Zwiers L.-H."/>
            <person name="Turgeon B."/>
            <person name="Goodwin S."/>
            <person name="Spatafora J."/>
            <person name="Crous P."/>
            <person name="Grigoriev I."/>
        </authorList>
    </citation>
    <scope>NUCLEOTIDE SEQUENCE</scope>
    <source>
        <strain evidence="6">CBS 260.36</strain>
    </source>
</reference>
<dbReference type="Pfam" id="PF00617">
    <property type="entry name" value="RasGEF"/>
    <property type="match status" value="1"/>
</dbReference>
<dbReference type="SUPFAM" id="SSF48366">
    <property type="entry name" value="Ras GEF"/>
    <property type="match status" value="1"/>
</dbReference>
<keyword evidence="1 2" id="KW-0344">Guanine-nucleotide releasing factor</keyword>
<feature type="region of interest" description="Disordered" evidence="3">
    <location>
        <begin position="1"/>
        <end position="64"/>
    </location>
</feature>
<dbReference type="GO" id="GO:0007265">
    <property type="term" value="P:Ras protein signal transduction"/>
    <property type="evidence" value="ECO:0007669"/>
    <property type="project" value="TreeGrafter"/>
</dbReference>
<dbReference type="PANTHER" id="PTHR23113:SF348">
    <property type="entry name" value="GUANYL-NUCLEOTIDE EXCHANGE FACTOR RASGEF, PUTATIVE (AFU_ORTHOLOGUE AFUA_1G04700)-RELATED"/>
    <property type="match status" value="1"/>
</dbReference>
<feature type="domain" description="N-terminal Ras-GEF" evidence="5">
    <location>
        <begin position="395"/>
        <end position="520"/>
    </location>
</feature>
<feature type="region of interest" description="Disordered" evidence="3">
    <location>
        <begin position="277"/>
        <end position="399"/>
    </location>
</feature>
<dbReference type="Pfam" id="PF00618">
    <property type="entry name" value="RasGEF_N"/>
    <property type="match status" value="1"/>
</dbReference>
<dbReference type="Gene3D" id="1.10.840.10">
    <property type="entry name" value="Ras guanine-nucleotide exchange factors catalytic domain"/>
    <property type="match status" value="1"/>
</dbReference>
<sequence>MPTPNRDARRPSIDYRRPSHAGSASSQGRRHSVKSDKGGEGRRASLKSNERDKVRLGSRTSIDTNLRSPTDDVFYDAYEKPLRSPRRGSRNSKLSLVSYGVKGADSDVVFDVNIAVLGNEKVGKSTFIQRALDLDADDLQSLPSRILAIGGSLCMVRMFEMRIEEVYRGENEALCWPDRIESIPMHGVITLYDVGNKASFRLVPEVLNAVNKMSLPSVLAACKCDIRDGGRQLEPKAIGQRASSAFDRITTLQTSENTTESFRKAISALLRVVVDPSYDHPDGPVSPRRRTLPNIPGPLSPRRPSAGGHSRSNSEVPGFKPRYDLSSFSSESGRNGSSLASKSTSISSFKPDDMSSSFLMDESHTEDSASHTSLSVHETDLSETEAEQGVRTPQTPSEEHGWSFDALVNRLLALPTAKSDSKFAAVFLALYRKFAPPGQLLEAIVVRFEALEHTEAALLARAVAQLRYLTVVEQWINLYPGDFAHPKTLRRIRTFIAKLRKNKMFAAAAREMDNNLEFVTEDDDTEWACCDKDRDITAPVGIATEWSYRGSLLIDDPNFQITDDIGRLSLASTGKDINKESDALSRVSTNSSLSRRSKTQFEDVARREASKLTPLPRLTLSKNSWRMLLQFSDEAIAKEMTRMDWIMFSSIRPRDLVRHVSLSPAQKTHCKSLANVSRMIDHFNYVRDWVINFVLFRDKPKHRALMLEKFMQVARKLRELNNYNSLGAVLAGLHSTSVHRLQLTKDFILGDVTKDWMKLEILMAQTRSFYSYRLAWENSNGERIPYLPLPIRDLVGAATGNKTFVGEGPCARINWKKFEVMGDVLVGIQRAQGVPYRSSILGQRNDDIRTLLLQTKIERDDDVSLLRL</sequence>
<feature type="compositionally biased region" description="Basic and acidic residues" evidence="3">
    <location>
        <begin position="33"/>
        <end position="55"/>
    </location>
</feature>
<proteinExistence type="predicted"/>
<dbReference type="Gene3D" id="3.40.50.300">
    <property type="entry name" value="P-loop containing nucleotide triphosphate hydrolases"/>
    <property type="match status" value="1"/>
</dbReference>
<dbReference type="EMBL" id="ML996081">
    <property type="protein sequence ID" value="KAF2157763.1"/>
    <property type="molecule type" value="Genomic_DNA"/>
</dbReference>
<dbReference type="InterPro" id="IPR008937">
    <property type="entry name" value="Ras-like_GEF"/>
</dbReference>
<protein>
    <submittedName>
        <fullName evidence="6">Ras GEF</fullName>
    </submittedName>
</protein>
<dbReference type="PROSITE" id="PS50212">
    <property type="entry name" value="RASGEF_NTER"/>
    <property type="match status" value="1"/>
</dbReference>
<evidence type="ECO:0000256" key="2">
    <source>
        <dbReference type="PROSITE-ProRule" id="PRU00168"/>
    </source>
</evidence>
<accession>A0A9P4J9F2</accession>
<dbReference type="InterPro" id="IPR023578">
    <property type="entry name" value="Ras_GEF_dom_sf"/>
</dbReference>
<keyword evidence="7" id="KW-1185">Reference proteome</keyword>
<organism evidence="6 7">
    <name type="scientific">Myriangium duriaei CBS 260.36</name>
    <dbReference type="NCBI Taxonomy" id="1168546"/>
    <lineage>
        <taxon>Eukaryota</taxon>
        <taxon>Fungi</taxon>
        <taxon>Dikarya</taxon>
        <taxon>Ascomycota</taxon>
        <taxon>Pezizomycotina</taxon>
        <taxon>Dothideomycetes</taxon>
        <taxon>Dothideomycetidae</taxon>
        <taxon>Myriangiales</taxon>
        <taxon>Myriangiaceae</taxon>
        <taxon>Myriangium</taxon>
    </lineage>
</organism>
<evidence type="ECO:0000259" key="4">
    <source>
        <dbReference type="PROSITE" id="PS50009"/>
    </source>
</evidence>
<evidence type="ECO:0000259" key="5">
    <source>
        <dbReference type="PROSITE" id="PS50212"/>
    </source>
</evidence>